<accession>A0AAE0YSA2</accession>
<feature type="transmembrane region" description="Helical" evidence="1">
    <location>
        <begin position="98"/>
        <end position="122"/>
    </location>
</feature>
<gene>
    <name evidence="2" type="ORF">RRG08_038853</name>
</gene>
<keyword evidence="3" id="KW-1185">Reference proteome</keyword>
<feature type="transmembrane region" description="Helical" evidence="1">
    <location>
        <begin position="182"/>
        <end position="199"/>
    </location>
</feature>
<reference evidence="2" key="1">
    <citation type="journal article" date="2023" name="G3 (Bethesda)">
        <title>A reference genome for the long-term kleptoplast-retaining sea slug Elysia crispata morphotype clarki.</title>
        <authorList>
            <person name="Eastman K.E."/>
            <person name="Pendleton A.L."/>
            <person name="Shaikh M.A."/>
            <person name="Suttiyut T."/>
            <person name="Ogas R."/>
            <person name="Tomko P."/>
            <person name="Gavelis G."/>
            <person name="Widhalm J.R."/>
            <person name="Wisecaver J.H."/>
        </authorList>
    </citation>
    <scope>NUCLEOTIDE SEQUENCE</scope>
    <source>
        <strain evidence="2">ECLA1</strain>
    </source>
</reference>
<dbReference type="Proteomes" id="UP001283361">
    <property type="component" value="Unassembled WGS sequence"/>
</dbReference>
<dbReference type="EMBL" id="JAWDGP010005524">
    <property type="protein sequence ID" value="KAK3756364.1"/>
    <property type="molecule type" value="Genomic_DNA"/>
</dbReference>
<feature type="transmembrane region" description="Helical" evidence="1">
    <location>
        <begin position="307"/>
        <end position="324"/>
    </location>
</feature>
<dbReference type="SUPFAM" id="SSF81321">
    <property type="entry name" value="Family A G protein-coupled receptor-like"/>
    <property type="match status" value="1"/>
</dbReference>
<evidence type="ECO:0008006" key="4">
    <source>
        <dbReference type="Google" id="ProtNLM"/>
    </source>
</evidence>
<name>A0AAE0YSA2_9GAST</name>
<keyword evidence="1" id="KW-1133">Transmembrane helix</keyword>
<keyword evidence="1" id="KW-0472">Membrane</keyword>
<feature type="transmembrane region" description="Helical" evidence="1">
    <location>
        <begin position="129"/>
        <end position="148"/>
    </location>
</feature>
<dbReference type="Gene3D" id="1.20.1070.10">
    <property type="entry name" value="Rhodopsin 7-helix transmembrane proteins"/>
    <property type="match status" value="1"/>
</dbReference>
<feature type="transmembrane region" description="Helical" evidence="1">
    <location>
        <begin position="344"/>
        <end position="368"/>
    </location>
</feature>
<keyword evidence="1" id="KW-0812">Transmembrane</keyword>
<dbReference type="AlphaFoldDB" id="A0AAE0YSA2"/>
<evidence type="ECO:0000313" key="3">
    <source>
        <dbReference type="Proteomes" id="UP001283361"/>
    </source>
</evidence>
<sequence length="401" mass="45225">MYLTLICSIVISTEQSSHALEIQSATPTTYIKIDQYVSEANQASDDLDVPKANLKVSSTNSSETTNFRSTSPTLIQASGSVQFFNTLPGKWLYWSTNYMVGPAIITICILFNIINIVVFLAVGLRDGASVIFLGLSISDMLYCSFSLINRILRSLASILGVQKCACVAIPLTFRKFFTFRKSVWTIILIYVCTLLYYLPHMTNTYLGIRLDPQFNRTRLMVRSINFELAGVLFEVSKAVNRIFIPFVAEVILIVCVTIMTYKLRQSATIRHSMTSTAIQVDKSVGEEKEENTDIAPGSKLNIRELKVIQSVNMICVLFIIGTAPRCIIEGCDLALKEFGDHVTLYYFLSGMQDLFVALSIAANIIVYYRYNTKHRVTFRTLCFVQNEAVEGKRRVDYRSYN</sequence>
<comment type="caution">
    <text evidence="2">The sequence shown here is derived from an EMBL/GenBank/DDBJ whole genome shotgun (WGS) entry which is preliminary data.</text>
</comment>
<protein>
    <recommendedName>
        <fullName evidence="4">G-protein coupled receptors family 1 profile domain-containing protein</fullName>
    </recommendedName>
</protein>
<proteinExistence type="predicted"/>
<organism evidence="2 3">
    <name type="scientific">Elysia crispata</name>
    <name type="common">lettuce slug</name>
    <dbReference type="NCBI Taxonomy" id="231223"/>
    <lineage>
        <taxon>Eukaryota</taxon>
        <taxon>Metazoa</taxon>
        <taxon>Spiralia</taxon>
        <taxon>Lophotrochozoa</taxon>
        <taxon>Mollusca</taxon>
        <taxon>Gastropoda</taxon>
        <taxon>Heterobranchia</taxon>
        <taxon>Euthyneura</taxon>
        <taxon>Panpulmonata</taxon>
        <taxon>Sacoglossa</taxon>
        <taxon>Placobranchoidea</taxon>
        <taxon>Plakobranchidae</taxon>
        <taxon>Elysia</taxon>
    </lineage>
</organism>
<evidence type="ECO:0000313" key="2">
    <source>
        <dbReference type="EMBL" id="KAK3756364.1"/>
    </source>
</evidence>
<evidence type="ECO:0000256" key="1">
    <source>
        <dbReference type="SAM" id="Phobius"/>
    </source>
</evidence>
<feature type="transmembrane region" description="Helical" evidence="1">
    <location>
        <begin position="242"/>
        <end position="263"/>
    </location>
</feature>